<evidence type="ECO:0000313" key="2">
    <source>
        <dbReference type="Proteomes" id="UP001221142"/>
    </source>
</evidence>
<dbReference type="Proteomes" id="UP001221142">
    <property type="component" value="Unassembled WGS sequence"/>
</dbReference>
<evidence type="ECO:0008006" key="3">
    <source>
        <dbReference type="Google" id="ProtNLM"/>
    </source>
</evidence>
<keyword evidence="2" id="KW-1185">Reference proteome</keyword>
<proteinExistence type="predicted"/>
<dbReference type="EMBL" id="JARKIF010000029">
    <property type="protein sequence ID" value="KAJ7612983.1"/>
    <property type="molecule type" value="Genomic_DNA"/>
</dbReference>
<dbReference type="AlphaFoldDB" id="A0AAD7FAW3"/>
<organism evidence="1 2">
    <name type="scientific">Roridomyces roridus</name>
    <dbReference type="NCBI Taxonomy" id="1738132"/>
    <lineage>
        <taxon>Eukaryota</taxon>
        <taxon>Fungi</taxon>
        <taxon>Dikarya</taxon>
        <taxon>Basidiomycota</taxon>
        <taxon>Agaricomycotina</taxon>
        <taxon>Agaricomycetes</taxon>
        <taxon>Agaricomycetidae</taxon>
        <taxon>Agaricales</taxon>
        <taxon>Marasmiineae</taxon>
        <taxon>Mycenaceae</taxon>
        <taxon>Roridomyces</taxon>
    </lineage>
</organism>
<gene>
    <name evidence="1" type="ORF">FB45DRAFT_842915</name>
</gene>
<accession>A0AAD7FAW3</accession>
<protein>
    <recommendedName>
        <fullName evidence="3">F-box domain-containing protein</fullName>
    </recommendedName>
</protein>
<sequence>MSTPSPSYPELAAARSRVAQLDVEIEQLRSSLEARLVERDQCRNVLTRYKYPILTLPAEITSEIFIQFLPTHLKFTPLIGPYSPAFLLQICHQWRDIALGTPALWSSIQVDFYDRRMSLHNQKLERLELWLRRSGNCPLSIQISDAPLDTETASIPSTKFVEAIMRQALRLQHVEIEVPYEGLRGLTGSMPMLRSVLVGPSDTMPPDTTPSQTAVPVFMLAPNLKKVVLSTIFNPFTITLPWSQLTTLTAELYIPQAIYVLCQTTALETCKLTIYGYDDPGTAHPVASPLHLRSLSLYWGDGRPDDSLVALVNALTLPALDSLVVSEYLLGPDPVAAVSRLRPQGYPRSMEIFDARLSPEVYQQAFPDAVLNVESLEDD</sequence>
<evidence type="ECO:0000313" key="1">
    <source>
        <dbReference type="EMBL" id="KAJ7612983.1"/>
    </source>
</evidence>
<reference evidence="1" key="1">
    <citation type="submission" date="2023-03" db="EMBL/GenBank/DDBJ databases">
        <title>Massive genome expansion in bonnet fungi (Mycena s.s.) driven by repeated elements and novel gene families across ecological guilds.</title>
        <authorList>
            <consortium name="Lawrence Berkeley National Laboratory"/>
            <person name="Harder C.B."/>
            <person name="Miyauchi S."/>
            <person name="Viragh M."/>
            <person name="Kuo A."/>
            <person name="Thoen E."/>
            <person name="Andreopoulos B."/>
            <person name="Lu D."/>
            <person name="Skrede I."/>
            <person name="Drula E."/>
            <person name="Henrissat B."/>
            <person name="Morin E."/>
            <person name="Kohler A."/>
            <person name="Barry K."/>
            <person name="LaButti K."/>
            <person name="Morin E."/>
            <person name="Salamov A."/>
            <person name="Lipzen A."/>
            <person name="Mereny Z."/>
            <person name="Hegedus B."/>
            <person name="Baldrian P."/>
            <person name="Stursova M."/>
            <person name="Weitz H."/>
            <person name="Taylor A."/>
            <person name="Grigoriev I.V."/>
            <person name="Nagy L.G."/>
            <person name="Martin F."/>
            <person name="Kauserud H."/>
        </authorList>
    </citation>
    <scope>NUCLEOTIDE SEQUENCE</scope>
    <source>
        <strain evidence="1">9284</strain>
    </source>
</reference>
<comment type="caution">
    <text evidence="1">The sequence shown here is derived from an EMBL/GenBank/DDBJ whole genome shotgun (WGS) entry which is preliminary data.</text>
</comment>
<name>A0AAD7FAW3_9AGAR</name>